<evidence type="ECO:0000313" key="4">
    <source>
        <dbReference type="EMBL" id="OYD56843.1"/>
    </source>
</evidence>
<dbReference type="PANTHER" id="PTHR30337:SF7">
    <property type="entry name" value="PHOSPHOESTERASE"/>
    <property type="match status" value="1"/>
</dbReference>
<dbReference type="AlphaFoldDB" id="A0A235F4T0"/>
<comment type="caution">
    <text evidence="3">The sequence shown here is derived from an EMBL/GenBank/DDBJ whole genome shotgun (WGS) entry which is preliminary data.</text>
</comment>
<name>A0A235F4T0_9BACL</name>
<keyword evidence="5" id="KW-1185">Reference proteome</keyword>
<proteinExistence type="predicted"/>
<protein>
    <recommendedName>
        <fullName evidence="2">Calcineurin-like phosphoesterase domain-containing protein</fullName>
    </recommendedName>
</protein>
<reference evidence="3 5" key="1">
    <citation type="submission" date="2017-07" db="EMBL/GenBank/DDBJ databases">
        <title>Fictibacillus sp. nov. GDSW-R2A3 Genome sequencing and assembly.</title>
        <authorList>
            <person name="Mayilraj S."/>
        </authorList>
    </citation>
    <scope>NUCLEOTIDE SEQUENCE [LARGE SCALE GENOMIC DNA]</scope>
    <source>
        <strain evidence="3 5">GDSW-R2A3</strain>
    </source>
</reference>
<evidence type="ECO:0000313" key="5">
    <source>
        <dbReference type="Proteomes" id="UP000215059"/>
    </source>
</evidence>
<dbReference type="GO" id="GO:0016787">
    <property type="term" value="F:hydrolase activity"/>
    <property type="evidence" value="ECO:0007669"/>
    <property type="project" value="UniProtKB-KW"/>
</dbReference>
<evidence type="ECO:0000259" key="2">
    <source>
        <dbReference type="Pfam" id="PF00149"/>
    </source>
</evidence>
<keyword evidence="1" id="KW-0378">Hydrolase</keyword>
<dbReference type="InterPro" id="IPR004843">
    <property type="entry name" value="Calcineurin-like_PHP"/>
</dbReference>
<dbReference type="SUPFAM" id="SSF56300">
    <property type="entry name" value="Metallo-dependent phosphatases"/>
    <property type="match status" value="1"/>
</dbReference>
<evidence type="ECO:0000313" key="3">
    <source>
        <dbReference type="EMBL" id="OYD55927.1"/>
    </source>
</evidence>
<feature type="domain" description="Calcineurin-like phosphoesterase" evidence="2">
    <location>
        <begin position="5"/>
        <end position="202"/>
    </location>
</feature>
<dbReference type="Pfam" id="PF00149">
    <property type="entry name" value="Metallophos"/>
    <property type="match status" value="1"/>
</dbReference>
<dbReference type="InterPro" id="IPR050535">
    <property type="entry name" value="DNA_Repair-Maintenance_Comp"/>
</dbReference>
<evidence type="ECO:0000256" key="1">
    <source>
        <dbReference type="ARBA" id="ARBA00022801"/>
    </source>
</evidence>
<dbReference type="InterPro" id="IPR029052">
    <property type="entry name" value="Metallo-depent_PP-like"/>
</dbReference>
<organism evidence="3 5">
    <name type="scientific">Fictibacillus aquaticus</name>
    <dbReference type="NCBI Taxonomy" id="2021314"/>
    <lineage>
        <taxon>Bacteria</taxon>
        <taxon>Bacillati</taxon>
        <taxon>Bacillota</taxon>
        <taxon>Bacilli</taxon>
        <taxon>Bacillales</taxon>
        <taxon>Fictibacillaceae</taxon>
        <taxon>Fictibacillus</taxon>
    </lineage>
</organism>
<dbReference type="EMBL" id="NOII01000010">
    <property type="protein sequence ID" value="OYD56843.1"/>
    <property type="molecule type" value="Genomic_DNA"/>
</dbReference>
<dbReference type="InterPro" id="IPR041796">
    <property type="entry name" value="Mre11_N"/>
</dbReference>
<dbReference type="CDD" id="cd00840">
    <property type="entry name" value="MPP_Mre11_N"/>
    <property type="match status" value="1"/>
</dbReference>
<dbReference type="PIRSF" id="PIRSF033091">
    <property type="entry name" value="Pesterase_YhaO"/>
    <property type="match status" value="1"/>
</dbReference>
<dbReference type="InterPro" id="IPR014576">
    <property type="entry name" value="Pesterase_YhaO"/>
</dbReference>
<sequence length="404" mass="46104">MMMITFIHCADLHLDSPFKGLKGLPKSIFDRLQESTFASFSRLTDAAIEEKVDFMLIVGDVFDGDMRSLKAQFRFNKEMEKLNKYGITVFVSHGNHDHLGGQWTDLDWPENVIFFAGNNVQQVPFIKNGVTAALIHGFSYETKAVEENRTSQYPVKAGDVHHIGMLHGQAAGYTGHDPYAPFLLQELISKNYDYWALGHIHKRSELSLQPPVCYSGNIQGRHKNETGEKGAYVVTLNENGAESRFIPTCDIIWKEIILDMSTVDRESDLLNKCLIFKEEMREESRGVLLRVILTGKSSIFLSLSAFLLELHDVLNEEENGEDFVYVHEIINDCFPADADGNQSNTGFWSDVQQTLEDSSWIEETLGDLYHHRQAAKYLDRLPEEEMKELIKQAENELLQERFKS</sequence>
<gene>
    <name evidence="4" type="ORF">CGZ90_14915</name>
    <name evidence="3" type="ORF">CGZ90_20310</name>
</gene>
<dbReference type="Gene3D" id="3.60.21.10">
    <property type="match status" value="1"/>
</dbReference>
<dbReference type="EMBL" id="NOII01000110">
    <property type="protein sequence ID" value="OYD55927.1"/>
    <property type="molecule type" value="Genomic_DNA"/>
</dbReference>
<dbReference type="Proteomes" id="UP000215059">
    <property type="component" value="Unassembled WGS sequence"/>
</dbReference>
<accession>A0A235F4T0</accession>
<dbReference type="PANTHER" id="PTHR30337">
    <property type="entry name" value="COMPONENT OF ATP-DEPENDENT DSDNA EXONUCLEASE"/>
    <property type="match status" value="1"/>
</dbReference>